<sequence>MISDKRICLACPHYGTCTTSKTGRMVTRLLKEEARQRLEAQYEEPQSQEIYKLRKQKAELPFGHIKRNLKVDSFLLRGLKGVSAEASILATCFN</sequence>
<accession>A0A1F5ACM6</accession>
<feature type="domain" description="Transposase DDE" evidence="1">
    <location>
        <begin position="6"/>
        <end position="94"/>
    </location>
</feature>
<dbReference type="InterPro" id="IPR025668">
    <property type="entry name" value="Tnp_DDE_dom"/>
</dbReference>
<evidence type="ECO:0000259" key="1">
    <source>
        <dbReference type="Pfam" id="PF13751"/>
    </source>
</evidence>
<proteinExistence type="predicted"/>
<name>A0A1F5ACM6_9BACT</name>
<organism evidence="2 3">
    <name type="scientific">Candidatus Sediminicultor quintus</name>
    <dbReference type="NCBI Taxonomy" id="1797291"/>
    <lineage>
        <taxon>Bacteria</taxon>
        <taxon>Pseudomonadati</taxon>
        <taxon>Atribacterota</taxon>
        <taxon>Candidatus Phoenicimicrobiia</taxon>
        <taxon>Candidatus Pheonicimicrobiales</taxon>
        <taxon>Candidatus Phoenicimicrobiaceae</taxon>
        <taxon>Candidatus Sediminicultor</taxon>
    </lineage>
</organism>
<evidence type="ECO:0000313" key="3">
    <source>
        <dbReference type="Proteomes" id="UP000177701"/>
    </source>
</evidence>
<gene>
    <name evidence="2" type="ORF">A2V47_07705</name>
</gene>
<comment type="caution">
    <text evidence="2">The sequence shown here is derived from an EMBL/GenBank/DDBJ whole genome shotgun (WGS) entry which is preliminary data.</text>
</comment>
<dbReference type="AlphaFoldDB" id="A0A1F5ACM6"/>
<reference evidence="2 3" key="1">
    <citation type="journal article" date="2016" name="Nat. Commun.">
        <title>Thousands of microbial genomes shed light on interconnected biogeochemical processes in an aquifer system.</title>
        <authorList>
            <person name="Anantharaman K."/>
            <person name="Brown C.T."/>
            <person name="Hug L.A."/>
            <person name="Sharon I."/>
            <person name="Castelle C.J."/>
            <person name="Probst A.J."/>
            <person name="Thomas B.C."/>
            <person name="Singh A."/>
            <person name="Wilkins M.J."/>
            <person name="Karaoz U."/>
            <person name="Brodie E.L."/>
            <person name="Williams K.H."/>
            <person name="Hubbard S.S."/>
            <person name="Banfield J.F."/>
        </authorList>
    </citation>
    <scope>NUCLEOTIDE SEQUENCE [LARGE SCALE GENOMIC DNA]</scope>
</reference>
<evidence type="ECO:0000313" key="2">
    <source>
        <dbReference type="EMBL" id="OGD16066.1"/>
    </source>
</evidence>
<dbReference type="Pfam" id="PF13751">
    <property type="entry name" value="DDE_Tnp_1_6"/>
    <property type="match status" value="1"/>
</dbReference>
<dbReference type="STRING" id="1797291.A2V47_07705"/>
<dbReference type="EMBL" id="MEYH01000041">
    <property type="protein sequence ID" value="OGD16066.1"/>
    <property type="molecule type" value="Genomic_DNA"/>
</dbReference>
<dbReference type="Proteomes" id="UP000177701">
    <property type="component" value="Unassembled WGS sequence"/>
</dbReference>
<protein>
    <recommendedName>
        <fullName evidence="1">Transposase DDE domain-containing protein</fullName>
    </recommendedName>
</protein>